<keyword evidence="2" id="KW-1185">Reference proteome</keyword>
<gene>
    <name evidence="1" type="ORF">OC683_02440</name>
</gene>
<proteinExistence type="predicted"/>
<accession>A0ABT9D3N8</accession>
<name>A0ABT9D3N8_9MOLU</name>
<evidence type="ECO:0000313" key="2">
    <source>
        <dbReference type="Proteomes" id="UP001170674"/>
    </source>
</evidence>
<sequence>DSNFELTNFHLHFNPVRKTLSLYQDKHHYDKAQEAEYLSRTNNDW</sequence>
<comment type="caution">
    <text evidence="1">The sequence shown here is derived from an EMBL/GenBank/DDBJ whole genome shotgun (WGS) entry which is preliminary data.</text>
</comment>
<evidence type="ECO:0000313" key="1">
    <source>
        <dbReference type="EMBL" id="MDO8059447.1"/>
    </source>
</evidence>
<dbReference type="Proteomes" id="UP001170674">
    <property type="component" value="Unassembled WGS sequence"/>
</dbReference>
<feature type="non-terminal residue" evidence="1">
    <location>
        <position position="1"/>
    </location>
</feature>
<protein>
    <submittedName>
        <fullName evidence="1">Effector</fullName>
    </submittedName>
</protein>
<dbReference type="EMBL" id="JAOSIR010000059">
    <property type="protein sequence ID" value="MDO8059447.1"/>
    <property type="molecule type" value="Genomic_DNA"/>
</dbReference>
<organism evidence="1 2">
    <name type="scientific">Candidatus Phytoplasma crotalariae</name>
    <dbReference type="NCBI Taxonomy" id="2982627"/>
    <lineage>
        <taxon>Bacteria</taxon>
        <taxon>Bacillati</taxon>
        <taxon>Mycoplasmatota</taxon>
        <taxon>Mollicutes</taxon>
        <taxon>Acholeplasmatales</taxon>
        <taxon>Acholeplasmataceae</taxon>
        <taxon>Candidatus Phytoplasma</taxon>
        <taxon>16SrII (Peanut WB group)</taxon>
    </lineage>
</organism>
<reference evidence="1 2" key="1">
    <citation type="journal article" date="2023" name="Int. J. Syst. Evol. Microbiol.">
        <title>The observation of taxonomic boundaries for the 16SrII and 16SrXXV phytoplasmas using genome-based delimitation.</title>
        <authorList>
            <person name="Rodrigues Jardim B."/>
            <person name="Tran-Nguyen L.T.T."/>
            <person name="Gambley C."/>
            <person name="Al-Sadi A.M."/>
            <person name="Al-Subhi A.M."/>
            <person name="Foissac X."/>
            <person name="Salar P."/>
            <person name="Cai H."/>
            <person name="Yang J.Y."/>
            <person name="Davis R."/>
            <person name="Jones L."/>
            <person name="Rodoni B."/>
            <person name="Constable F.E."/>
        </authorList>
    </citation>
    <scope>NUCLEOTIDE SEQUENCE [LARGE SCALE GENOMIC DNA]</scope>
    <source>
        <strain evidence="1">BAWM-OMN-P53</strain>
    </source>
</reference>